<evidence type="ECO:0000259" key="7">
    <source>
        <dbReference type="Pfam" id="PF01385"/>
    </source>
</evidence>
<feature type="domain" description="Transposase putative helix-turn-helix" evidence="9">
    <location>
        <begin position="45"/>
        <end position="87"/>
    </location>
</feature>
<evidence type="ECO:0000256" key="2">
    <source>
        <dbReference type="ARBA" id="ARBA00022578"/>
    </source>
</evidence>
<feature type="domain" description="Probable transposase IS891/IS1136/IS1341" evidence="7">
    <location>
        <begin position="234"/>
        <end position="334"/>
    </location>
</feature>
<reference evidence="10" key="1">
    <citation type="submission" date="2022-08" db="EMBL/GenBank/DDBJ databases">
        <authorList>
            <person name="Tian L."/>
        </authorList>
    </citation>
    <scope>NUCLEOTIDE SEQUENCE</scope>
    <source>
        <strain evidence="10">CM253</strain>
    </source>
</reference>
<dbReference type="GeneID" id="95574878"/>
<feature type="domain" description="Cas12f1-like TNB" evidence="8">
    <location>
        <begin position="356"/>
        <end position="423"/>
    </location>
</feature>
<evidence type="ECO:0000256" key="1">
    <source>
        <dbReference type="ARBA" id="ARBA00008761"/>
    </source>
</evidence>
<evidence type="ECO:0000256" key="5">
    <source>
        <dbReference type="ARBA" id="ARBA00023125"/>
    </source>
</evidence>
<keyword evidence="4" id="KW-0862">Zinc</keyword>
<dbReference type="InterPro" id="IPR001959">
    <property type="entry name" value="Transposase"/>
</dbReference>
<dbReference type="RefSeq" id="WP_257856020.1">
    <property type="nucleotide sequence ID" value="NZ_CP102514.1"/>
</dbReference>
<dbReference type="Pfam" id="PF07282">
    <property type="entry name" value="Cas12f1-like_TNB"/>
    <property type="match status" value="1"/>
</dbReference>
<dbReference type="InterPro" id="IPR010095">
    <property type="entry name" value="Cas12f1-like_TNB"/>
</dbReference>
<evidence type="ECO:0000256" key="3">
    <source>
        <dbReference type="ARBA" id="ARBA00022723"/>
    </source>
</evidence>
<comment type="similarity">
    <text evidence="1">In the C-terminal section; belongs to the transposase 35 family.</text>
</comment>
<evidence type="ECO:0000313" key="11">
    <source>
        <dbReference type="Proteomes" id="UP001057738"/>
    </source>
</evidence>
<evidence type="ECO:0000313" key="10">
    <source>
        <dbReference type="EMBL" id="UUY48482.1"/>
    </source>
</evidence>
<dbReference type="EMBL" id="CP102514">
    <property type="protein sequence ID" value="UUY48482.1"/>
    <property type="molecule type" value="Genomic_DNA"/>
</dbReference>
<evidence type="ECO:0000259" key="8">
    <source>
        <dbReference type="Pfam" id="PF07282"/>
    </source>
</evidence>
<keyword evidence="3" id="KW-0479">Metal-binding</keyword>
<accession>A0ABY5PX41</accession>
<name>A0ABY5PX41_9ACTN</name>
<proteinExistence type="inferred from homology"/>
<keyword evidence="6" id="KW-0233">DNA recombination</keyword>
<evidence type="ECO:0000256" key="6">
    <source>
        <dbReference type="ARBA" id="ARBA00023172"/>
    </source>
</evidence>
<dbReference type="NCBIfam" id="NF040570">
    <property type="entry name" value="guided_TnpB"/>
    <property type="match status" value="1"/>
</dbReference>
<evidence type="ECO:0000259" key="9">
    <source>
        <dbReference type="Pfam" id="PF12323"/>
    </source>
</evidence>
<dbReference type="InterPro" id="IPR021027">
    <property type="entry name" value="Transposase_put_HTH"/>
</dbReference>
<dbReference type="Pfam" id="PF01385">
    <property type="entry name" value="OrfB_IS605"/>
    <property type="match status" value="1"/>
</dbReference>
<sequence>MAERTVGEEAHRIKRDLLGVGERTKHRSRTAAPLKGFTGAPGAQQRVYRFRFYPTADQAAQLHRTFGACRWVYNEALALRSKAWQDHRVSLGFADTCRALTGWKGIPERAWLKEASSTVLQQSLRHLESAFSRFYKGVAKYPQRKSKHRSNDAATYVRTGFRWVEDARRPGTASVTLAKQTKPLDVRWSRALSPGLLPVKLTVTRDRAGRFFLAVLVEEVIAPLPAVFLPGDHEPKAVGLDLGLVSLVTLDDGEKLPHPRLLAKYGKQLATLQRELHRKLKGSKNRDKVRERVARLYARIGDVRRDLLNRFTTRLVRENQVLVVEDLPIANLMRGATGRGRRRKAALSRSITDAAWGELLRQLRYKCAWYGRTLVVVDRFFPSTRRCSACHAKGAKLDVSVREWCCAECGAVHDRDTNAAVNLRAEGMRLYWTVAASLPPPHRPPSVIRASELIALVPAA</sequence>
<keyword evidence="5" id="KW-0238">DNA-binding</keyword>
<keyword evidence="11" id="KW-1185">Reference proteome</keyword>
<evidence type="ECO:0000256" key="4">
    <source>
        <dbReference type="ARBA" id="ARBA00022833"/>
    </source>
</evidence>
<dbReference type="NCBIfam" id="TIGR01766">
    <property type="entry name" value="IS200/IS605 family accessory protein TnpB-like domain"/>
    <property type="match status" value="1"/>
</dbReference>
<protein>
    <submittedName>
        <fullName evidence="10">Transposase</fullName>
    </submittedName>
</protein>
<dbReference type="Pfam" id="PF12323">
    <property type="entry name" value="HTH_OrfB_IS605"/>
    <property type="match status" value="1"/>
</dbReference>
<keyword evidence="2" id="KW-0815">Transposition</keyword>
<organism evidence="10 11">
    <name type="scientific">Streptomyces yangpuensis</name>
    <dbReference type="NCBI Taxonomy" id="1648182"/>
    <lineage>
        <taxon>Bacteria</taxon>
        <taxon>Bacillati</taxon>
        <taxon>Actinomycetota</taxon>
        <taxon>Actinomycetes</taxon>
        <taxon>Kitasatosporales</taxon>
        <taxon>Streptomycetaceae</taxon>
        <taxon>Streptomyces</taxon>
    </lineage>
</organism>
<gene>
    <name evidence="10" type="ORF">NRK68_15470</name>
</gene>
<dbReference type="Proteomes" id="UP001057738">
    <property type="component" value="Chromosome"/>
</dbReference>